<dbReference type="Pfam" id="PF03060">
    <property type="entry name" value="NMO"/>
    <property type="match status" value="1"/>
</dbReference>
<dbReference type="InterPro" id="IPR004136">
    <property type="entry name" value="NMO"/>
</dbReference>
<dbReference type="KEGG" id="mph:MLP_31300"/>
<keyword evidence="1" id="KW-0285">Flavoprotein</keyword>
<evidence type="ECO:0000313" key="5">
    <source>
        <dbReference type="Proteomes" id="UP000007947"/>
    </source>
</evidence>
<dbReference type="Proteomes" id="UP000007947">
    <property type="component" value="Chromosome"/>
</dbReference>
<evidence type="ECO:0000256" key="1">
    <source>
        <dbReference type="ARBA" id="ARBA00022630"/>
    </source>
</evidence>
<proteinExistence type="predicted"/>
<keyword evidence="2" id="KW-0288">FMN</keyword>
<keyword evidence="3" id="KW-0560">Oxidoreductase</keyword>
<reference evidence="4 5" key="1">
    <citation type="submission" date="2011-05" db="EMBL/GenBank/DDBJ databases">
        <title>Whole genome sequence of Microlunatus phosphovorus NM-1.</title>
        <authorList>
            <person name="Hosoyama A."/>
            <person name="Sasaki K."/>
            <person name="Harada T."/>
            <person name="Igarashi R."/>
            <person name="Kawakoshi A."/>
            <person name="Sasagawa M."/>
            <person name="Fukada J."/>
            <person name="Nakamura S."/>
            <person name="Katano Y."/>
            <person name="Hanada S."/>
            <person name="Kamagata Y."/>
            <person name="Nakamura N."/>
            <person name="Yamazaki S."/>
            <person name="Fujita N."/>
        </authorList>
    </citation>
    <scope>NUCLEOTIDE SEQUENCE [LARGE SCALE GENOMIC DNA]</scope>
    <source>
        <strain evidence="5">ATCC 700054 / DSM 10555 / JCM 9379 / NBRC 101784 / NCIMB 13414 / VKM Ac-1990 / NM-1</strain>
    </source>
</reference>
<keyword evidence="5" id="KW-1185">Reference proteome</keyword>
<dbReference type="HOGENOM" id="CLU_038732_9_2_11"/>
<dbReference type="AlphaFoldDB" id="F5XL78"/>
<dbReference type="eggNOG" id="COG2070">
    <property type="taxonomic scope" value="Bacteria"/>
</dbReference>
<dbReference type="SUPFAM" id="SSF51412">
    <property type="entry name" value="Inosine monophosphate dehydrogenase (IMPDH)"/>
    <property type="match status" value="1"/>
</dbReference>
<gene>
    <name evidence="4" type="ordered locus">MLP_31300</name>
</gene>
<dbReference type="STRING" id="1032480.MLP_31300"/>
<evidence type="ECO:0000256" key="3">
    <source>
        <dbReference type="ARBA" id="ARBA00023002"/>
    </source>
</evidence>
<evidence type="ECO:0000313" key="4">
    <source>
        <dbReference type="EMBL" id="BAK36144.1"/>
    </source>
</evidence>
<dbReference type="PANTHER" id="PTHR32332:SF31">
    <property type="entry name" value="2-NITROPROPANE DIOXYGENASE FAMILY, PUTATIVE (AFU_ORTHOLOGUE AFUA_2G09850)-RELATED"/>
    <property type="match status" value="1"/>
</dbReference>
<name>F5XL78_MICPN</name>
<dbReference type="GO" id="GO:0018580">
    <property type="term" value="F:nitronate monooxygenase activity"/>
    <property type="evidence" value="ECO:0007669"/>
    <property type="project" value="InterPro"/>
</dbReference>
<dbReference type="InterPro" id="IPR013785">
    <property type="entry name" value="Aldolase_TIM"/>
</dbReference>
<evidence type="ECO:0000256" key="2">
    <source>
        <dbReference type="ARBA" id="ARBA00022643"/>
    </source>
</evidence>
<accession>F5XL78</accession>
<dbReference type="PANTHER" id="PTHR32332">
    <property type="entry name" value="2-NITROPROPANE DIOXYGENASE"/>
    <property type="match status" value="1"/>
</dbReference>
<dbReference type="CDD" id="cd04730">
    <property type="entry name" value="NPD_like"/>
    <property type="match status" value="1"/>
</dbReference>
<protein>
    <submittedName>
        <fullName evidence="4">Putative oxidoreductase</fullName>
    </submittedName>
</protein>
<dbReference type="Gene3D" id="3.20.20.70">
    <property type="entry name" value="Aldolase class I"/>
    <property type="match status" value="1"/>
</dbReference>
<dbReference type="EMBL" id="AP012204">
    <property type="protein sequence ID" value="BAK36144.1"/>
    <property type="molecule type" value="Genomic_DNA"/>
</dbReference>
<sequence>MQDDWKAQLGLRVPVVNAPMGGAAGGRLAAAVSAAGGLGMIGMGSSGTAEALQRELALVPAGARVGIGMVDWVARGNPEMFDVAIDARPALLSVSFGSDFDWVARARAAGIPTVTQVADVAEARVAHDAGVDVLVARGLEGGGHGRPLSSRDELLVSVLSVTDRPVLAAGAISDAEDVRRVRALGAAAVWVGTAFLLTTEALTTPGARQALLAATGSDTVLTRVFDRALGYSWPPDIPERVLANRFTARWHDQPPPFDEELAGAELRAAITRDDPAEQSVNAGVGVGHLRDGLSAADVVAMLTP</sequence>
<organism evidence="4 5">
    <name type="scientific">Microlunatus phosphovorus (strain ATCC 700054 / DSM 10555 / JCM 9379 / NBRC 101784 / NCIMB 13414 / VKM Ac-1990 / NM-1)</name>
    <dbReference type="NCBI Taxonomy" id="1032480"/>
    <lineage>
        <taxon>Bacteria</taxon>
        <taxon>Bacillati</taxon>
        <taxon>Actinomycetota</taxon>
        <taxon>Actinomycetes</taxon>
        <taxon>Propionibacteriales</taxon>
        <taxon>Propionibacteriaceae</taxon>
        <taxon>Microlunatus</taxon>
    </lineage>
</organism>